<evidence type="ECO:0000259" key="11">
    <source>
        <dbReference type="PROSITE" id="PS51194"/>
    </source>
</evidence>
<dbReference type="Pfam" id="PF17757">
    <property type="entry name" value="UvrB_inter"/>
    <property type="match status" value="1"/>
</dbReference>
<keyword evidence="4 9" id="KW-0378">Hydrolase</keyword>
<dbReference type="InterPro" id="IPR036101">
    <property type="entry name" value="CarD-like/TRCF_RID_sf"/>
</dbReference>
<keyword evidence="5" id="KW-0347">Helicase</keyword>
<dbReference type="SMART" id="SM00490">
    <property type="entry name" value="HELICc"/>
    <property type="match status" value="1"/>
</dbReference>
<evidence type="ECO:0000256" key="2">
    <source>
        <dbReference type="ARBA" id="ARBA00022741"/>
    </source>
</evidence>
<comment type="function">
    <text evidence="9">Couples transcription and DNA repair by recognizing RNA polymerase (RNAP) stalled at DNA lesions. Mediates ATP-dependent release of RNAP and its truncated transcript from the DNA, and recruitment of nucleotide excision repair machinery to the damaged site.</text>
</comment>
<dbReference type="InterPro" id="IPR047112">
    <property type="entry name" value="RecG/Mfd"/>
</dbReference>
<dbReference type="EC" id="3.6.4.-" evidence="9"/>
<dbReference type="SMART" id="SM01058">
    <property type="entry name" value="CarD_TRCF"/>
    <property type="match status" value="1"/>
</dbReference>
<keyword evidence="13" id="KW-1185">Reference proteome</keyword>
<dbReference type="PROSITE" id="PS51194">
    <property type="entry name" value="HELICASE_CTER"/>
    <property type="match status" value="1"/>
</dbReference>
<evidence type="ECO:0000256" key="5">
    <source>
        <dbReference type="ARBA" id="ARBA00022806"/>
    </source>
</evidence>
<name>A0A133ZXB2_9FIRM</name>
<dbReference type="Gene3D" id="2.40.10.170">
    <property type="match status" value="1"/>
</dbReference>
<dbReference type="GO" id="GO:0003678">
    <property type="term" value="F:DNA helicase activity"/>
    <property type="evidence" value="ECO:0007669"/>
    <property type="project" value="TreeGrafter"/>
</dbReference>
<evidence type="ECO:0000256" key="3">
    <source>
        <dbReference type="ARBA" id="ARBA00022763"/>
    </source>
</evidence>
<dbReference type="SUPFAM" id="SSF52540">
    <property type="entry name" value="P-loop containing nucleoside triphosphate hydrolases"/>
    <property type="match status" value="3"/>
</dbReference>
<dbReference type="InterPro" id="IPR001650">
    <property type="entry name" value="Helicase_C-like"/>
</dbReference>
<dbReference type="InterPro" id="IPR005118">
    <property type="entry name" value="TRCF_C"/>
</dbReference>
<dbReference type="GO" id="GO:0005524">
    <property type="term" value="F:ATP binding"/>
    <property type="evidence" value="ECO:0007669"/>
    <property type="project" value="UniProtKB-UniRule"/>
</dbReference>
<dbReference type="GO" id="GO:0016787">
    <property type="term" value="F:hydrolase activity"/>
    <property type="evidence" value="ECO:0007669"/>
    <property type="project" value="UniProtKB-KW"/>
</dbReference>
<comment type="similarity">
    <text evidence="9">In the N-terminal section; belongs to the UvrB family.</text>
</comment>
<feature type="domain" description="Helicase ATP-binding" evidence="10">
    <location>
        <begin position="581"/>
        <end position="742"/>
    </location>
</feature>
<dbReference type="Proteomes" id="UP000070394">
    <property type="component" value="Unassembled WGS sequence"/>
</dbReference>
<dbReference type="GO" id="GO:0006355">
    <property type="term" value="P:regulation of DNA-templated transcription"/>
    <property type="evidence" value="ECO:0007669"/>
    <property type="project" value="UniProtKB-UniRule"/>
</dbReference>
<dbReference type="STRING" id="467210.HMPREF1866_00734"/>
<comment type="subcellular location">
    <subcellularLocation>
        <location evidence="9">Cytoplasm</location>
    </subcellularLocation>
</comment>
<dbReference type="HAMAP" id="MF_00969">
    <property type="entry name" value="TRCF"/>
    <property type="match status" value="1"/>
</dbReference>
<dbReference type="PANTHER" id="PTHR47964:SF1">
    <property type="entry name" value="ATP-DEPENDENT DNA HELICASE HOMOLOG RECG, CHLOROPLASTIC"/>
    <property type="match status" value="1"/>
</dbReference>
<evidence type="ECO:0000256" key="8">
    <source>
        <dbReference type="ARBA" id="ARBA00023204"/>
    </source>
</evidence>
<reference evidence="13" key="1">
    <citation type="submission" date="2016-01" db="EMBL/GenBank/DDBJ databases">
        <authorList>
            <person name="Mitreva M."/>
            <person name="Pepin K.H."/>
            <person name="Mihindukulasuriya K.A."/>
            <person name="Fulton R."/>
            <person name="Fronick C."/>
            <person name="O'Laughlin M."/>
            <person name="Miner T."/>
            <person name="Herter B."/>
            <person name="Rosa B.A."/>
            <person name="Cordes M."/>
            <person name="Tomlinson C."/>
            <person name="Wollam A."/>
            <person name="Palsikar V.B."/>
            <person name="Mardis E.R."/>
            <person name="Wilson R.K."/>
        </authorList>
    </citation>
    <scope>NUCLEOTIDE SEQUENCE [LARGE SCALE GENOMIC DNA]</scope>
    <source>
        <strain evidence="13">DNF00896</strain>
    </source>
</reference>
<dbReference type="Gene3D" id="3.40.50.300">
    <property type="entry name" value="P-loop containing nucleotide triphosphate hydrolases"/>
    <property type="match status" value="2"/>
</dbReference>
<dbReference type="PANTHER" id="PTHR47964">
    <property type="entry name" value="ATP-DEPENDENT DNA HELICASE HOMOLOG RECG, CHLOROPLASTIC"/>
    <property type="match status" value="1"/>
</dbReference>
<dbReference type="SMART" id="SM00487">
    <property type="entry name" value="DEXDc"/>
    <property type="match status" value="1"/>
</dbReference>
<dbReference type="NCBIfam" id="TIGR00580">
    <property type="entry name" value="mfd"/>
    <property type="match status" value="1"/>
</dbReference>
<evidence type="ECO:0000256" key="7">
    <source>
        <dbReference type="ARBA" id="ARBA00023125"/>
    </source>
</evidence>
<dbReference type="CDD" id="cd17991">
    <property type="entry name" value="DEXHc_TRCF"/>
    <property type="match status" value="1"/>
</dbReference>
<proteinExistence type="inferred from homology"/>
<dbReference type="OrthoDB" id="9804325at2"/>
<dbReference type="PATRIC" id="fig|467210.3.peg.727"/>
<dbReference type="GO" id="GO:0000716">
    <property type="term" value="P:transcription-coupled nucleotide-excision repair, DNA damage recognition"/>
    <property type="evidence" value="ECO:0007669"/>
    <property type="project" value="UniProtKB-UniRule"/>
</dbReference>
<evidence type="ECO:0000256" key="1">
    <source>
        <dbReference type="ARBA" id="ARBA00022490"/>
    </source>
</evidence>
<evidence type="ECO:0000256" key="4">
    <source>
        <dbReference type="ARBA" id="ARBA00022801"/>
    </source>
</evidence>
<evidence type="ECO:0000313" key="13">
    <source>
        <dbReference type="Proteomes" id="UP000070394"/>
    </source>
</evidence>
<sequence>MSLFENPLKKLADFESLEESIKKEKFPLQVTDMSEPGKAHLISELMKDERPWKLVITYDEDNASRLYEDIGCFLGEVYLYPARDLLFFNADIRSLQITSKRVEVWKHLREDKGGVVVTTVDALMDKLEDYNKFCKDTLEIKKEDKIDLEEMSKKLTYIGYERSFETDNPGQFSIRGGILDIFPLTEENPVRIELWDDEIDAMKSFDPASQRSIEELEYVNIYPAKEREIGGEESFLRYFDYKNTLIYIDEPARTMDKAIRTEEEYNQSAAGRIESGQYNKEDIPDIFGAKEVFHSLNKSPAIALTGLDNRIKELEVKSVYSVFSRMSGVYHEDFTNLVDDLKRYKSDKTKVALICASKTRAKRLCDSFVNDYALDAFFAEENSDVNIAPGQIAIFVGNIHSGFEYPALNFAVISESDIFKDKKKKKRRNKEYEGDRVTSLSELYIGDYVVHEDHGLGVYKGIEKIERDGIIKDYVKIEYQGGDNCFVPVSKLNRIQKYGGAEIKKPKLNKLGGVEWSKTKNKVKTEVEEMAKELVTLYASRLNGKGVVYGEDTLWQREFEEMFEYEETYDQLKAIEDAKRDLETGKIMDRLVCGDVGYGKTEIALRTAFKVIQEGYQVLYLVPTTILARQHYNTFVQRMKDFPVKIALLSRFNTKKEQTKTIEDLNKGLVDIVIGTHRLLSKDVVPKKLGLVIVDEEQRFGVKHKEKLKQLCENVNVLTLTATPIPRTLHMSLSGIRDLSVLEEPPVDRKPIQTYVMEYHDETVKEAIRREVARGGQVYYLYNRVNNIEEVAAHVRALLPDIDVEYVHGRMNERELEAKMVDFINGDVDVLVTTTIVETGLDVPNANTIIVHDADRLGLSQLYQLRGRVGRSKRSAYAFLMYTRNKLLSEEASKRLKAIREFTELGSGIKIAMRDLEIRGAGNVLGVTQHGHMEEVGYDLYVKLLNTAVTALKTGKPVEEEVEASVEIDDSAYIPSDYIDNEETKLEIYKKIALIKTEEDFSDMQDELIDRFGEMPKPVGNLLYVARIKALASSMFITDVIVNKLQIKWTMRENKQLNMDNLDNFLKSFGKSLTVKYDKLLNWEYRDREKISTEDRMEFAVEMFERMKEELF</sequence>
<dbReference type="SMART" id="SM00982">
    <property type="entry name" value="TRCF"/>
    <property type="match status" value="1"/>
</dbReference>
<evidence type="ECO:0000256" key="6">
    <source>
        <dbReference type="ARBA" id="ARBA00022840"/>
    </source>
</evidence>
<dbReference type="SUPFAM" id="SSF141259">
    <property type="entry name" value="CarD-like"/>
    <property type="match status" value="1"/>
</dbReference>
<dbReference type="EMBL" id="LSDA01000019">
    <property type="protein sequence ID" value="KXB60078.1"/>
    <property type="molecule type" value="Genomic_DNA"/>
</dbReference>
<feature type="domain" description="Helicase C-terminal" evidence="11">
    <location>
        <begin position="755"/>
        <end position="917"/>
    </location>
</feature>
<dbReference type="RefSeq" id="WP_060930652.1">
    <property type="nucleotide sequence ID" value="NZ_KQ959780.1"/>
</dbReference>
<dbReference type="InterPro" id="IPR037235">
    <property type="entry name" value="TRCF-like_C_D7"/>
</dbReference>
<evidence type="ECO:0000256" key="9">
    <source>
        <dbReference type="HAMAP-Rule" id="MF_00969"/>
    </source>
</evidence>
<dbReference type="InterPro" id="IPR003711">
    <property type="entry name" value="CarD-like/TRCF_RID"/>
</dbReference>
<dbReference type="Pfam" id="PF00271">
    <property type="entry name" value="Helicase_C"/>
    <property type="match status" value="1"/>
</dbReference>
<keyword evidence="8 9" id="KW-0234">DNA repair</keyword>
<evidence type="ECO:0000313" key="12">
    <source>
        <dbReference type="EMBL" id="KXB60078.1"/>
    </source>
</evidence>
<dbReference type="InterPro" id="IPR041471">
    <property type="entry name" value="UvrB_inter"/>
</dbReference>
<protein>
    <recommendedName>
        <fullName evidence="9">Transcription-repair-coupling factor</fullName>
        <shortName evidence="9">TRCF</shortName>
        <ecNumber evidence="9">3.6.4.-</ecNumber>
    </recommendedName>
</protein>
<keyword evidence="2 9" id="KW-0547">Nucleotide-binding</keyword>
<dbReference type="InterPro" id="IPR011545">
    <property type="entry name" value="DEAD/DEAH_box_helicase_dom"/>
</dbReference>
<accession>A0A133ZXB2</accession>
<gene>
    <name evidence="9" type="primary">mfd</name>
    <name evidence="12" type="ORF">HMPREF1866_00734</name>
</gene>
<organism evidence="12 13">
    <name type="scientific">Lachnoanaerobaculum saburreum</name>
    <dbReference type="NCBI Taxonomy" id="467210"/>
    <lineage>
        <taxon>Bacteria</taxon>
        <taxon>Bacillati</taxon>
        <taxon>Bacillota</taxon>
        <taxon>Clostridia</taxon>
        <taxon>Lachnospirales</taxon>
        <taxon>Lachnospiraceae</taxon>
        <taxon>Lachnoanaerobaculum</taxon>
    </lineage>
</organism>
<keyword evidence="6 9" id="KW-0067">ATP-binding</keyword>
<dbReference type="Gene3D" id="3.30.2060.10">
    <property type="entry name" value="Penicillin-binding protein 1b domain"/>
    <property type="match status" value="1"/>
</dbReference>
<dbReference type="Gene3D" id="3.40.50.11180">
    <property type="match status" value="1"/>
</dbReference>
<keyword evidence="1 9" id="KW-0963">Cytoplasm</keyword>
<dbReference type="GO" id="GO:0003684">
    <property type="term" value="F:damaged DNA binding"/>
    <property type="evidence" value="ECO:0007669"/>
    <property type="project" value="InterPro"/>
</dbReference>
<dbReference type="SUPFAM" id="SSF143517">
    <property type="entry name" value="TRCF domain-like"/>
    <property type="match status" value="1"/>
</dbReference>
<evidence type="ECO:0000259" key="10">
    <source>
        <dbReference type="PROSITE" id="PS51192"/>
    </source>
</evidence>
<dbReference type="InterPro" id="IPR014001">
    <property type="entry name" value="Helicase_ATP-bd"/>
</dbReference>
<comment type="similarity">
    <text evidence="9">In the C-terminal section; belongs to the helicase family. RecG subfamily.</text>
</comment>
<dbReference type="Pfam" id="PF03461">
    <property type="entry name" value="TRCF"/>
    <property type="match status" value="1"/>
</dbReference>
<dbReference type="GO" id="GO:0005737">
    <property type="term" value="C:cytoplasm"/>
    <property type="evidence" value="ECO:0007669"/>
    <property type="project" value="UniProtKB-SubCell"/>
</dbReference>
<dbReference type="InterPro" id="IPR027417">
    <property type="entry name" value="P-loop_NTPase"/>
</dbReference>
<dbReference type="AlphaFoldDB" id="A0A133ZXB2"/>
<dbReference type="InterPro" id="IPR004576">
    <property type="entry name" value="Mfd"/>
</dbReference>
<dbReference type="Pfam" id="PF02559">
    <property type="entry name" value="CarD_TRCF_RID"/>
    <property type="match status" value="1"/>
</dbReference>
<comment type="caution">
    <text evidence="12">The sequence shown here is derived from an EMBL/GenBank/DDBJ whole genome shotgun (WGS) entry which is preliminary data.</text>
</comment>
<keyword evidence="3 9" id="KW-0227">DNA damage</keyword>
<dbReference type="Gene3D" id="3.90.1150.50">
    <property type="entry name" value="Transcription-repair-coupling factor, D7 domain"/>
    <property type="match status" value="1"/>
</dbReference>
<keyword evidence="7 9" id="KW-0238">DNA-binding</keyword>
<dbReference type="Pfam" id="PF00270">
    <property type="entry name" value="DEAD"/>
    <property type="match status" value="1"/>
</dbReference>
<dbReference type="PROSITE" id="PS51192">
    <property type="entry name" value="HELICASE_ATP_BIND_1"/>
    <property type="match status" value="1"/>
</dbReference>